<dbReference type="SUPFAM" id="SSF52096">
    <property type="entry name" value="ClpP/crotonase"/>
    <property type="match status" value="1"/>
</dbReference>
<keyword evidence="3" id="KW-1185">Reference proteome</keyword>
<evidence type="ECO:0000256" key="1">
    <source>
        <dbReference type="SAM" id="MobiDB-lite"/>
    </source>
</evidence>
<keyword evidence="2" id="KW-0378">Hydrolase</keyword>
<accession>A0A5C5XH58</accession>
<dbReference type="GO" id="GO:0004252">
    <property type="term" value="F:serine-type endopeptidase activity"/>
    <property type="evidence" value="ECO:0007669"/>
    <property type="project" value="UniProtKB-EC"/>
</dbReference>
<dbReference type="InterPro" id="IPR029045">
    <property type="entry name" value="ClpP/crotonase-like_dom_sf"/>
</dbReference>
<dbReference type="AlphaFoldDB" id="A0A5C5XH58"/>
<dbReference type="EMBL" id="SJPG01000001">
    <property type="protein sequence ID" value="TWT62164.1"/>
    <property type="molecule type" value="Genomic_DNA"/>
</dbReference>
<dbReference type="Proteomes" id="UP000316095">
    <property type="component" value="Unassembled WGS sequence"/>
</dbReference>
<organism evidence="2 3">
    <name type="scientific">Rubinisphaera italica</name>
    <dbReference type="NCBI Taxonomy" id="2527969"/>
    <lineage>
        <taxon>Bacteria</taxon>
        <taxon>Pseudomonadati</taxon>
        <taxon>Planctomycetota</taxon>
        <taxon>Planctomycetia</taxon>
        <taxon>Planctomycetales</taxon>
        <taxon>Planctomycetaceae</taxon>
        <taxon>Rubinisphaera</taxon>
    </lineage>
</organism>
<dbReference type="RefSeq" id="WP_242631325.1">
    <property type="nucleotide sequence ID" value="NZ_SJPG01000001.1"/>
</dbReference>
<dbReference type="Gene3D" id="3.90.226.10">
    <property type="entry name" value="2-enoyl-CoA Hydratase, Chain A, domain 1"/>
    <property type="match status" value="1"/>
</dbReference>
<comment type="caution">
    <text evidence="2">The sequence shown here is derived from an EMBL/GenBank/DDBJ whole genome shotgun (WGS) entry which is preliminary data.</text>
</comment>
<dbReference type="Pfam" id="PF00574">
    <property type="entry name" value="CLP_protease"/>
    <property type="match status" value="1"/>
</dbReference>
<dbReference type="GO" id="GO:0006508">
    <property type="term" value="P:proteolysis"/>
    <property type="evidence" value="ECO:0007669"/>
    <property type="project" value="UniProtKB-KW"/>
</dbReference>
<dbReference type="InterPro" id="IPR023562">
    <property type="entry name" value="ClpP/TepA"/>
</dbReference>
<evidence type="ECO:0000313" key="2">
    <source>
        <dbReference type="EMBL" id="TWT62164.1"/>
    </source>
</evidence>
<dbReference type="EC" id="3.4.21.92" evidence="2"/>
<name>A0A5C5XH58_9PLAN</name>
<reference evidence="2 3" key="1">
    <citation type="submission" date="2019-02" db="EMBL/GenBank/DDBJ databases">
        <title>Deep-cultivation of Planctomycetes and their phenomic and genomic characterization uncovers novel biology.</title>
        <authorList>
            <person name="Wiegand S."/>
            <person name="Jogler M."/>
            <person name="Boedeker C."/>
            <person name="Pinto D."/>
            <person name="Vollmers J."/>
            <person name="Rivas-Marin E."/>
            <person name="Kohn T."/>
            <person name="Peeters S.H."/>
            <person name="Heuer A."/>
            <person name="Rast P."/>
            <person name="Oberbeckmann S."/>
            <person name="Bunk B."/>
            <person name="Jeske O."/>
            <person name="Meyerdierks A."/>
            <person name="Storesund J.E."/>
            <person name="Kallscheuer N."/>
            <person name="Luecker S."/>
            <person name="Lage O.M."/>
            <person name="Pohl T."/>
            <person name="Merkel B.J."/>
            <person name="Hornburger P."/>
            <person name="Mueller R.-W."/>
            <person name="Bruemmer F."/>
            <person name="Labrenz M."/>
            <person name="Spormann A.M."/>
            <person name="Op Den Camp H."/>
            <person name="Overmann J."/>
            <person name="Amann R."/>
            <person name="Jetten M.S.M."/>
            <person name="Mascher T."/>
            <person name="Medema M.H."/>
            <person name="Devos D.P."/>
            <person name="Kaster A.-K."/>
            <person name="Ovreas L."/>
            <person name="Rohde M."/>
            <person name="Galperin M.Y."/>
            <person name="Jogler C."/>
        </authorList>
    </citation>
    <scope>NUCLEOTIDE SEQUENCE [LARGE SCALE GENOMIC DNA]</scope>
    <source>
        <strain evidence="2 3">Pan54</strain>
    </source>
</reference>
<proteinExistence type="predicted"/>
<feature type="region of interest" description="Disordered" evidence="1">
    <location>
        <begin position="1"/>
        <end position="27"/>
    </location>
</feature>
<protein>
    <submittedName>
        <fullName evidence="2">ATP-dependent Clp protease proteolytic subunit</fullName>
        <ecNumber evidence="2">3.4.21.92</ecNumber>
    </submittedName>
</protein>
<keyword evidence="2" id="KW-0645">Protease</keyword>
<gene>
    <name evidence="2" type="primary">clpP_3</name>
    <name evidence="2" type="ORF">Pan54_29050</name>
</gene>
<sequence length="193" mass="21573">MTSPRNSESSKRSKSSSPAPMRGGKVDESNRNWELLIAGDFNDRHVELLETLVEVPKNSSGTLYFDSNGGSVYTAMSLVTLMQVRGLKATGIVLGECSSAALLPFAACRKRFVTPHSTHLFHPMKWESEENVRLEEAAEWTRHFQQLQEVIENMLVTLFPIERSKLDAWTQPGRFVTGSELVETGLAEFVEAQ</sequence>
<evidence type="ECO:0000313" key="3">
    <source>
        <dbReference type="Proteomes" id="UP000316095"/>
    </source>
</evidence>